<gene>
    <name evidence="1" type="ORF">EXIGLDRAFT_50198</name>
</gene>
<dbReference type="AlphaFoldDB" id="A0A165IGK7"/>
<dbReference type="InParanoid" id="A0A165IGK7"/>
<reference evidence="1 2" key="1">
    <citation type="journal article" date="2016" name="Mol. Biol. Evol.">
        <title>Comparative Genomics of Early-Diverging Mushroom-Forming Fungi Provides Insights into the Origins of Lignocellulose Decay Capabilities.</title>
        <authorList>
            <person name="Nagy L.G."/>
            <person name="Riley R."/>
            <person name="Tritt A."/>
            <person name="Adam C."/>
            <person name="Daum C."/>
            <person name="Floudas D."/>
            <person name="Sun H."/>
            <person name="Yadav J.S."/>
            <person name="Pangilinan J."/>
            <person name="Larsson K.H."/>
            <person name="Matsuura K."/>
            <person name="Barry K."/>
            <person name="Labutti K."/>
            <person name="Kuo R."/>
            <person name="Ohm R.A."/>
            <person name="Bhattacharya S.S."/>
            <person name="Shirouzu T."/>
            <person name="Yoshinaga Y."/>
            <person name="Martin F.M."/>
            <person name="Grigoriev I.V."/>
            <person name="Hibbett D.S."/>
        </authorList>
    </citation>
    <scope>NUCLEOTIDE SEQUENCE [LARGE SCALE GENOMIC DNA]</scope>
    <source>
        <strain evidence="1 2">HHB12029</strain>
    </source>
</reference>
<name>A0A165IGK7_EXIGL</name>
<keyword evidence="2" id="KW-1185">Reference proteome</keyword>
<proteinExistence type="predicted"/>
<sequence length="78" mass="8657">MFGAIFSRFALNFDSHFRIVCIWRCRRKGGPCSACKRIATLARDERGCTQRGLDARIPSRVARGQLPCAYPTPGAAQV</sequence>
<accession>A0A165IGK7</accession>
<evidence type="ECO:0000313" key="1">
    <source>
        <dbReference type="EMBL" id="KZV93375.1"/>
    </source>
</evidence>
<protein>
    <submittedName>
        <fullName evidence="1">Uncharacterized protein</fullName>
    </submittedName>
</protein>
<dbReference type="Proteomes" id="UP000077266">
    <property type="component" value="Unassembled WGS sequence"/>
</dbReference>
<evidence type="ECO:0000313" key="2">
    <source>
        <dbReference type="Proteomes" id="UP000077266"/>
    </source>
</evidence>
<dbReference type="EMBL" id="KV425991">
    <property type="protein sequence ID" value="KZV93375.1"/>
    <property type="molecule type" value="Genomic_DNA"/>
</dbReference>
<organism evidence="1 2">
    <name type="scientific">Exidia glandulosa HHB12029</name>
    <dbReference type="NCBI Taxonomy" id="1314781"/>
    <lineage>
        <taxon>Eukaryota</taxon>
        <taxon>Fungi</taxon>
        <taxon>Dikarya</taxon>
        <taxon>Basidiomycota</taxon>
        <taxon>Agaricomycotina</taxon>
        <taxon>Agaricomycetes</taxon>
        <taxon>Auriculariales</taxon>
        <taxon>Exidiaceae</taxon>
        <taxon>Exidia</taxon>
    </lineage>
</organism>